<reference evidence="2 3" key="1">
    <citation type="submission" date="2019-12" db="EMBL/GenBank/DDBJ databases">
        <title>Paraburkholderia acidiphila 7Q-K02 sp. nov and Paraburkholderia acidisoli DHF22 sp. nov., two strains isolated from forest soil.</title>
        <authorList>
            <person name="Gao Z."/>
            <person name="Qiu L."/>
        </authorList>
    </citation>
    <scope>NUCLEOTIDE SEQUENCE [LARGE SCALE GENOMIC DNA]</scope>
    <source>
        <strain evidence="2 3">7Q-K02</strain>
    </source>
</reference>
<keyword evidence="1" id="KW-0812">Transmembrane</keyword>
<name>A0A7Z2GAW9_9BURK</name>
<dbReference type="Proteomes" id="UP000434209">
    <property type="component" value="Chromosome 3"/>
</dbReference>
<dbReference type="EMBL" id="CP046911">
    <property type="protein sequence ID" value="QGZ58214.1"/>
    <property type="molecule type" value="Genomic_DNA"/>
</dbReference>
<gene>
    <name evidence="2" type="ORF">FAZ97_24750</name>
</gene>
<evidence type="ECO:0000256" key="1">
    <source>
        <dbReference type="SAM" id="Phobius"/>
    </source>
</evidence>
<keyword evidence="3" id="KW-1185">Reference proteome</keyword>
<keyword evidence="1" id="KW-1133">Transmembrane helix</keyword>
<dbReference type="KEGG" id="pacp:FAZ97_24750"/>
<dbReference type="RefSeq" id="WP_158761152.1">
    <property type="nucleotide sequence ID" value="NZ_CP046911.1"/>
</dbReference>
<sequence>MRPQRFISDSTLIARIRARLARGSTPAVEALVWGSVLLLPFVLLVFLLPLAPFFLPGIALMCQQ</sequence>
<feature type="transmembrane region" description="Helical" evidence="1">
    <location>
        <begin position="30"/>
        <end position="55"/>
    </location>
</feature>
<proteinExistence type="predicted"/>
<dbReference type="AlphaFoldDB" id="A0A7Z2GAW9"/>
<evidence type="ECO:0000313" key="3">
    <source>
        <dbReference type="Proteomes" id="UP000434209"/>
    </source>
</evidence>
<keyword evidence="1" id="KW-0472">Membrane</keyword>
<evidence type="ECO:0000313" key="2">
    <source>
        <dbReference type="EMBL" id="QGZ58214.1"/>
    </source>
</evidence>
<organism evidence="2 3">
    <name type="scientific">Paraburkholderia acidiphila</name>
    <dbReference type="NCBI Taxonomy" id="2571747"/>
    <lineage>
        <taxon>Bacteria</taxon>
        <taxon>Pseudomonadati</taxon>
        <taxon>Pseudomonadota</taxon>
        <taxon>Betaproteobacteria</taxon>
        <taxon>Burkholderiales</taxon>
        <taxon>Burkholderiaceae</taxon>
        <taxon>Paraburkholderia</taxon>
    </lineage>
</organism>
<accession>A0A7Z2GAW9</accession>
<protein>
    <submittedName>
        <fullName evidence="2">Uncharacterized protein</fullName>
    </submittedName>
</protein>